<gene>
    <name evidence="1" type="ORF">LCGC14_0718640</name>
</gene>
<comment type="caution">
    <text evidence="1">The sequence shown here is derived from an EMBL/GenBank/DDBJ whole genome shotgun (WGS) entry which is preliminary data.</text>
</comment>
<evidence type="ECO:0000313" key="1">
    <source>
        <dbReference type="EMBL" id="KKN41899.1"/>
    </source>
</evidence>
<dbReference type="EMBL" id="LAZR01001617">
    <property type="protein sequence ID" value="KKN41899.1"/>
    <property type="molecule type" value="Genomic_DNA"/>
</dbReference>
<organism evidence="1">
    <name type="scientific">marine sediment metagenome</name>
    <dbReference type="NCBI Taxonomy" id="412755"/>
    <lineage>
        <taxon>unclassified sequences</taxon>
        <taxon>metagenomes</taxon>
        <taxon>ecological metagenomes</taxon>
    </lineage>
</organism>
<reference evidence="1" key="1">
    <citation type="journal article" date="2015" name="Nature">
        <title>Complex archaea that bridge the gap between prokaryotes and eukaryotes.</title>
        <authorList>
            <person name="Spang A."/>
            <person name="Saw J.H."/>
            <person name="Jorgensen S.L."/>
            <person name="Zaremba-Niedzwiedzka K."/>
            <person name="Martijn J."/>
            <person name="Lind A.E."/>
            <person name="van Eijk R."/>
            <person name="Schleper C."/>
            <person name="Guy L."/>
            <person name="Ettema T.J."/>
        </authorList>
    </citation>
    <scope>NUCLEOTIDE SEQUENCE</scope>
</reference>
<dbReference type="AlphaFoldDB" id="A0A0F9QHC4"/>
<sequence length="131" mass="15071">MAKKANVINWPIESIPNVDDIYYRIHKMYIEEVTHLIPSSGFRTRGDSMSTDWNKYSVPEKLRLRAKIPEDNRIVEMNVGNVRTIPLTVKHAPDHIVMNRAHTDVLGLIGLPKSELNKIRTQLATLSEWVI</sequence>
<accession>A0A0F9QHC4</accession>
<protein>
    <submittedName>
        <fullName evidence="1">Uncharacterized protein</fullName>
    </submittedName>
</protein>
<proteinExistence type="predicted"/>
<name>A0A0F9QHC4_9ZZZZ</name>